<evidence type="ECO:0000313" key="1">
    <source>
        <dbReference type="EMBL" id="RMO96377.1"/>
    </source>
</evidence>
<gene>
    <name evidence="1" type="ORF">ALQ33_04749</name>
</gene>
<accession>A0A3M3ZNW3</accession>
<reference evidence="1 2" key="1">
    <citation type="submission" date="2018-08" db="EMBL/GenBank/DDBJ databases">
        <title>Recombination of ecologically and evolutionarily significant loci maintains genetic cohesion in the Pseudomonas syringae species complex.</title>
        <authorList>
            <person name="Dillon M."/>
            <person name="Thakur S."/>
            <person name="Almeida R.N.D."/>
            <person name="Weir B.S."/>
            <person name="Guttman D.S."/>
        </authorList>
    </citation>
    <scope>NUCLEOTIDE SEQUENCE [LARGE SCALE GENOMIC DNA]</scope>
    <source>
        <strain evidence="1 2">ICMP 8902</strain>
    </source>
</reference>
<proteinExistence type="predicted"/>
<dbReference type="AlphaFoldDB" id="A0A3M3ZNW3"/>
<dbReference type="EMBL" id="RBQB01000042">
    <property type="protein sequence ID" value="RMO96377.1"/>
    <property type="molecule type" value="Genomic_DNA"/>
</dbReference>
<comment type="caution">
    <text evidence="1">The sequence shown here is derived from an EMBL/GenBank/DDBJ whole genome shotgun (WGS) entry which is preliminary data.</text>
</comment>
<dbReference type="Proteomes" id="UP000279372">
    <property type="component" value="Unassembled WGS sequence"/>
</dbReference>
<sequence length="35" mass="3941">MVQFLKNLVINALDNMKVSFIQSVIVESYLNNAPS</sequence>
<evidence type="ECO:0000313" key="2">
    <source>
        <dbReference type="Proteomes" id="UP000279372"/>
    </source>
</evidence>
<name>A0A3M3ZNW3_9PSED</name>
<organism evidence="1 2">
    <name type="scientific">Pseudomonas syringae pv. philadelphi</name>
    <dbReference type="NCBI Taxonomy" id="251706"/>
    <lineage>
        <taxon>Bacteria</taxon>
        <taxon>Pseudomonadati</taxon>
        <taxon>Pseudomonadota</taxon>
        <taxon>Gammaproteobacteria</taxon>
        <taxon>Pseudomonadales</taxon>
        <taxon>Pseudomonadaceae</taxon>
        <taxon>Pseudomonas</taxon>
    </lineage>
</organism>
<protein>
    <submittedName>
        <fullName evidence="1">Uncharacterized protein</fullName>
    </submittedName>
</protein>